<evidence type="ECO:0000313" key="1">
    <source>
        <dbReference type="EMBL" id="MBX38775.1"/>
    </source>
</evidence>
<accession>A0A2P2N8J9</accession>
<reference evidence="1" key="1">
    <citation type="submission" date="2018-02" db="EMBL/GenBank/DDBJ databases">
        <title>Rhizophora mucronata_Transcriptome.</title>
        <authorList>
            <person name="Meera S.P."/>
            <person name="Sreeshan A."/>
            <person name="Augustine A."/>
        </authorList>
    </citation>
    <scope>NUCLEOTIDE SEQUENCE</scope>
    <source>
        <tissue evidence="1">Leaf</tissue>
    </source>
</reference>
<organism evidence="1">
    <name type="scientific">Rhizophora mucronata</name>
    <name type="common">Asiatic mangrove</name>
    <dbReference type="NCBI Taxonomy" id="61149"/>
    <lineage>
        <taxon>Eukaryota</taxon>
        <taxon>Viridiplantae</taxon>
        <taxon>Streptophyta</taxon>
        <taxon>Embryophyta</taxon>
        <taxon>Tracheophyta</taxon>
        <taxon>Spermatophyta</taxon>
        <taxon>Magnoliopsida</taxon>
        <taxon>eudicotyledons</taxon>
        <taxon>Gunneridae</taxon>
        <taxon>Pentapetalae</taxon>
        <taxon>rosids</taxon>
        <taxon>fabids</taxon>
        <taxon>Malpighiales</taxon>
        <taxon>Rhizophoraceae</taxon>
        <taxon>Rhizophora</taxon>
    </lineage>
</organism>
<proteinExistence type="predicted"/>
<dbReference type="EMBL" id="GGEC01058291">
    <property type="protein sequence ID" value="MBX38775.1"/>
    <property type="molecule type" value="Transcribed_RNA"/>
</dbReference>
<dbReference type="AlphaFoldDB" id="A0A2P2N8J9"/>
<protein>
    <submittedName>
        <fullName evidence="1">Uncharacterized protein</fullName>
    </submittedName>
</protein>
<sequence length="20" mass="2269">MALMHGMRRSESAFSMILSI</sequence>
<name>A0A2P2N8J9_RHIMU</name>